<dbReference type="KEGG" id="pin:Ping_3333"/>
<keyword evidence="3" id="KW-1003">Cell membrane</keyword>
<feature type="transmembrane region" description="Helical" evidence="7">
    <location>
        <begin position="534"/>
        <end position="552"/>
    </location>
</feature>
<gene>
    <name evidence="9" type="ordered locus">Ping_3333</name>
</gene>
<dbReference type="InterPro" id="IPR036259">
    <property type="entry name" value="MFS_trans_sf"/>
</dbReference>
<feature type="transmembrane region" description="Helical" evidence="7">
    <location>
        <begin position="236"/>
        <end position="254"/>
    </location>
</feature>
<dbReference type="SUPFAM" id="SSF103473">
    <property type="entry name" value="MFS general substrate transporter"/>
    <property type="match status" value="1"/>
</dbReference>
<keyword evidence="6 7" id="KW-0472">Membrane</keyword>
<dbReference type="InterPro" id="IPR020846">
    <property type="entry name" value="MFS_dom"/>
</dbReference>
<evidence type="ECO:0000256" key="1">
    <source>
        <dbReference type="ARBA" id="ARBA00004651"/>
    </source>
</evidence>
<organism evidence="9 10">
    <name type="scientific">Psychromonas ingrahamii (strain DSM 17664 / CCUG 51855 / 37)</name>
    <dbReference type="NCBI Taxonomy" id="357804"/>
    <lineage>
        <taxon>Bacteria</taxon>
        <taxon>Pseudomonadati</taxon>
        <taxon>Pseudomonadota</taxon>
        <taxon>Gammaproteobacteria</taxon>
        <taxon>Alteromonadales</taxon>
        <taxon>Psychromonadaceae</taxon>
        <taxon>Psychromonas</taxon>
    </lineage>
</organism>
<dbReference type="STRING" id="357804.Ping_3333"/>
<comment type="subcellular location">
    <subcellularLocation>
        <location evidence="1">Cell membrane</location>
        <topology evidence="1">Multi-pass membrane protein</topology>
    </subcellularLocation>
</comment>
<dbReference type="PRINTS" id="PR01035">
    <property type="entry name" value="TCRTETA"/>
</dbReference>
<evidence type="ECO:0000256" key="4">
    <source>
        <dbReference type="ARBA" id="ARBA00022692"/>
    </source>
</evidence>
<feature type="transmembrane region" description="Helical" evidence="7">
    <location>
        <begin position="56"/>
        <end position="74"/>
    </location>
</feature>
<keyword evidence="4 7" id="KW-0812">Transmembrane</keyword>
<feature type="transmembrane region" description="Helical" evidence="7">
    <location>
        <begin position="260"/>
        <end position="282"/>
    </location>
</feature>
<reference evidence="9 10" key="1">
    <citation type="submission" date="2007-01" db="EMBL/GenBank/DDBJ databases">
        <title>Complete sequence of Psychromonas ingrahamii 37.</title>
        <authorList>
            <consortium name="US DOE Joint Genome Institute"/>
            <person name="Copeland A."/>
            <person name="Lucas S."/>
            <person name="Lapidus A."/>
            <person name="Barry K."/>
            <person name="Detter J.C."/>
            <person name="Glavina del Rio T."/>
            <person name="Hammon N."/>
            <person name="Israni S."/>
            <person name="Dalin E."/>
            <person name="Tice H."/>
            <person name="Pitluck S."/>
            <person name="Thompson L.S."/>
            <person name="Brettin T."/>
            <person name="Bruce D."/>
            <person name="Han C."/>
            <person name="Tapia R."/>
            <person name="Schmutz J."/>
            <person name="Larimer F."/>
            <person name="Land M."/>
            <person name="Hauser L."/>
            <person name="Kyrpides N."/>
            <person name="Ivanova N."/>
            <person name="Staley J."/>
            <person name="Richardson P."/>
        </authorList>
    </citation>
    <scope>NUCLEOTIDE SEQUENCE [LARGE SCALE GENOMIC DNA]</scope>
    <source>
        <strain evidence="9 10">37</strain>
    </source>
</reference>
<dbReference type="GO" id="GO:0005886">
    <property type="term" value="C:plasma membrane"/>
    <property type="evidence" value="ECO:0007669"/>
    <property type="project" value="UniProtKB-SubCell"/>
</dbReference>
<evidence type="ECO:0000256" key="3">
    <source>
        <dbReference type="ARBA" id="ARBA00022475"/>
    </source>
</evidence>
<feature type="transmembrane region" description="Helical" evidence="7">
    <location>
        <begin position="166"/>
        <end position="189"/>
    </location>
</feature>
<proteinExistence type="predicted"/>
<dbReference type="PROSITE" id="PS50850">
    <property type="entry name" value="MFS"/>
    <property type="match status" value="1"/>
</dbReference>
<dbReference type="Pfam" id="PF07690">
    <property type="entry name" value="MFS_1"/>
    <property type="match status" value="1"/>
</dbReference>
<dbReference type="Gene3D" id="1.20.1250.20">
    <property type="entry name" value="MFS general substrate transporter like domains"/>
    <property type="match status" value="1"/>
</dbReference>
<evidence type="ECO:0000256" key="6">
    <source>
        <dbReference type="ARBA" id="ARBA00023136"/>
    </source>
</evidence>
<evidence type="ECO:0000313" key="9">
    <source>
        <dbReference type="EMBL" id="ABM05020.1"/>
    </source>
</evidence>
<evidence type="ECO:0000256" key="5">
    <source>
        <dbReference type="ARBA" id="ARBA00022989"/>
    </source>
</evidence>
<evidence type="ECO:0000256" key="7">
    <source>
        <dbReference type="SAM" id="Phobius"/>
    </source>
</evidence>
<dbReference type="HOGENOM" id="CLU_479711_0_0_6"/>
<feature type="transmembrane region" description="Helical" evidence="7">
    <location>
        <begin position="86"/>
        <end position="106"/>
    </location>
</feature>
<dbReference type="PANTHER" id="PTHR23517">
    <property type="entry name" value="RESISTANCE PROTEIN MDTM, PUTATIVE-RELATED-RELATED"/>
    <property type="match status" value="1"/>
</dbReference>
<protein>
    <submittedName>
        <fullName evidence="9">Transporter major facilitator superfamily MFS_1</fullName>
    </submittedName>
</protein>
<dbReference type="RefSeq" id="WP_011771572.1">
    <property type="nucleotide sequence ID" value="NC_008709.1"/>
</dbReference>
<feature type="transmembrane region" description="Helical" evidence="7">
    <location>
        <begin position="294"/>
        <end position="315"/>
    </location>
</feature>
<evidence type="ECO:0000256" key="2">
    <source>
        <dbReference type="ARBA" id="ARBA00022448"/>
    </source>
</evidence>
<dbReference type="OrthoDB" id="9812221at2"/>
<name>A1SZV5_PSYIN</name>
<feature type="transmembrane region" description="Helical" evidence="7">
    <location>
        <begin position="412"/>
        <end position="431"/>
    </location>
</feature>
<feature type="transmembrane region" description="Helical" evidence="7">
    <location>
        <begin position="375"/>
        <end position="397"/>
    </location>
</feature>
<feature type="transmembrane region" description="Helical" evidence="7">
    <location>
        <begin position="122"/>
        <end position="145"/>
    </location>
</feature>
<accession>A1SZV5</accession>
<feature type="transmembrane region" description="Helical" evidence="7">
    <location>
        <begin position="467"/>
        <end position="490"/>
    </location>
</feature>
<dbReference type="eggNOG" id="COG2814">
    <property type="taxonomic scope" value="Bacteria"/>
</dbReference>
<feature type="transmembrane region" description="Helical" evidence="7">
    <location>
        <begin position="443"/>
        <end position="461"/>
    </location>
</feature>
<feature type="domain" description="Major facilitator superfamily (MFS) profile" evidence="8">
    <location>
        <begin position="165"/>
        <end position="558"/>
    </location>
</feature>
<keyword evidence="2" id="KW-0813">Transport</keyword>
<feature type="transmembrane region" description="Helical" evidence="7">
    <location>
        <begin position="12"/>
        <end position="36"/>
    </location>
</feature>
<keyword evidence="5 7" id="KW-1133">Transmembrane helix</keyword>
<feature type="transmembrane region" description="Helical" evidence="7">
    <location>
        <begin position="209"/>
        <end position="227"/>
    </location>
</feature>
<keyword evidence="10" id="KW-1185">Reference proteome</keyword>
<feature type="transmembrane region" description="Helical" evidence="7">
    <location>
        <begin position="511"/>
        <end position="528"/>
    </location>
</feature>
<dbReference type="AlphaFoldDB" id="A1SZV5"/>
<dbReference type="GO" id="GO:0022857">
    <property type="term" value="F:transmembrane transporter activity"/>
    <property type="evidence" value="ECO:0007669"/>
    <property type="project" value="InterPro"/>
</dbReference>
<dbReference type="Proteomes" id="UP000000639">
    <property type="component" value="Chromosome"/>
</dbReference>
<dbReference type="InterPro" id="IPR050171">
    <property type="entry name" value="MFS_Transporters"/>
</dbReference>
<sequence length="568" mass="61747">MVINRSISIRPVTTTALVMLPLSLMIAYLLLSMGSAFSEELIYLKQSMAKTAELQAVLWSLLAGGLVLTMFNLYHPAARFWLERMPAAGISMVLGTALLTFLWLYIDPIYNTNATPGALPELLAAGVTAILIAALICIEVSFVLLSRLTARAKTTELKKEAVDYRLMRPAIFVFLFGIDLSMAFIPLYMGKMEQDFFGLSQNIMMGLPISVEFFCVGVAILLAGVWFDRRGWQEPFYAGLALATLGALYSWMAPDALHFILSRGLVGLGYGLVQLSSHGFVIRNTDKSTKAQGMSHLAAGLYAGSLCGAATGAVMAEQFGYEVVFLSGAVIITSVVVYSLLILGYPAKTPSKTKSVPLQHVGKSVLRRFLLDKRVLAAIFFSSMPASIAVVGFLNYFSPVYLNRQGISESTIGQVLMLFGICIAVLAPRVGRLIDATENKQQLVLIGSLLGASAFLTFSIWDGLLATTIAIFLLGLSNCLVLSAQSVFLLKLDITQELGEGKAMGIFRASSRIGQMLGPIIFAWLFLFEDVSIGITYLGLAYIVMSLIFIWLTRSDADQLKKIQEGTS</sequence>
<feature type="transmembrane region" description="Helical" evidence="7">
    <location>
        <begin position="321"/>
        <end position="345"/>
    </location>
</feature>
<dbReference type="InterPro" id="IPR011701">
    <property type="entry name" value="MFS"/>
</dbReference>
<evidence type="ECO:0000259" key="8">
    <source>
        <dbReference type="PROSITE" id="PS50850"/>
    </source>
</evidence>
<dbReference type="PANTHER" id="PTHR23517:SF14">
    <property type="entry name" value="PUTATIVE-RELATED"/>
    <property type="match status" value="1"/>
</dbReference>
<dbReference type="EMBL" id="CP000510">
    <property type="protein sequence ID" value="ABM05020.1"/>
    <property type="molecule type" value="Genomic_DNA"/>
</dbReference>
<evidence type="ECO:0000313" key="10">
    <source>
        <dbReference type="Proteomes" id="UP000000639"/>
    </source>
</evidence>
<dbReference type="InterPro" id="IPR001958">
    <property type="entry name" value="Tet-R_TetA/multi-R_MdtG-like"/>
</dbReference>